<accession>A0AAW5C300</accession>
<gene>
    <name evidence="2" type="ORF">G5B36_28340</name>
    <name evidence="1" type="ORF">L0N08_20850</name>
</gene>
<proteinExistence type="predicted"/>
<dbReference type="EMBL" id="JAAITT010000080">
    <property type="protein sequence ID" value="NSJ52552.1"/>
    <property type="molecule type" value="Genomic_DNA"/>
</dbReference>
<organism evidence="1 4">
    <name type="scientific">Enterocloster aldenensis</name>
    <dbReference type="NCBI Taxonomy" id="358742"/>
    <lineage>
        <taxon>Bacteria</taxon>
        <taxon>Bacillati</taxon>
        <taxon>Bacillota</taxon>
        <taxon>Clostridia</taxon>
        <taxon>Lachnospirales</taxon>
        <taxon>Lachnospiraceae</taxon>
        <taxon>Enterocloster</taxon>
    </lineage>
</organism>
<protein>
    <submittedName>
        <fullName evidence="1">Uncharacterized protein</fullName>
    </submittedName>
</protein>
<sequence>MQDDLQLLENADRVSIFLICVQSRHGELSGSIANFYIEEPVEFFGILDLVLKLDVLCTRLGRPMGTDPRFLSKQMRKTFEARELNESLIPIKYNPFIQNRDRFIPLAINARETMVIEIFQRQFSSLQGRIKGKCSQEKSTSFRSALELMRMLREYENVR</sequence>
<keyword evidence="3" id="KW-1185">Reference proteome</keyword>
<reference evidence="1" key="3">
    <citation type="submission" date="2022-01" db="EMBL/GenBank/DDBJ databases">
        <title>Collection of gut derived symbiotic bacterial strains cultured from healthy donors.</title>
        <authorList>
            <person name="Lin H."/>
            <person name="Kohout C."/>
            <person name="Waligurski E."/>
            <person name="Pamer E.G."/>
        </authorList>
    </citation>
    <scope>NUCLEOTIDE SEQUENCE</scope>
    <source>
        <strain evidence="1">DFI.6.55</strain>
    </source>
</reference>
<reference evidence="2" key="2">
    <citation type="submission" date="2020-02" db="EMBL/GenBank/DDBJ databases">
        <authorList>
            <person name="Littmann E."/>
            <person name="Sorbara M."/>
        </authorList>
    </citation>
    <scope>NUCLEOTIDE SEQUENCE</scope>
    <source>
        <strain evidence="2">MSK.1.17</strain>
    </source>
</reference>
<reference evidence="2 3" key="1">
    <citation type="journal article" date="2020" name="Cell Host Microbe">
        <title>Functional and Genomic Variation between Human-Derived Isolates of Lachnospiraceae Reveals Inter- and Intra-Species Diversity.</title>
        <authorList>
            <person name="Sorbara M.T."/>
            <person name="Littmann E.R."/>
            <person name="Fontana E."/>
            <person name="Moody T.U."/>
            <person name="Kohout C.E."/>
            <person name="Gjonbalaj M."/>
            <person name="Eaton V."/>
            <person name="Seok R."/>
            <person name="Leiner I.M."/>
            <person name="Pamer E.G."/>
        </authorList>
    </citation>
    <scope>NUCLEOTIDE SEQUENCE [LARGE SCALE GENOMIC DNA]</scope>
    <source>
        <strain evidence="2 3">MSK.1.17</strain>
    </source>
</reference>
<name>A0AAW5C300_9FIRM</name>
<evidence type="ECO:0000313" key="4">
    <source>
        <dbReference type="Proteomes" id="UP001299608"/>
    </source>
</evidence>
<comment type="caution">
    <text evidence="1">The sequence shown here is derived from an EMBL/GenBank/DDBJ whole genome shotgun (WGS) entry which is preliminary data.</text>
</comment>
<dbReference type="EMBL" id="JAKNGE010000029">
    <property type="protein sequence ID" value="MCG4747881.1"/>
    <property type="molecule type" value="Genomic_DNA"/>
</dbReference>
<dbReference type="Proteomes" id="UP000669239">
    <property type="component" value="Unassembled WGS sequence"/>
</dbReference>
<dbReference type="AlphaFoldDB" id="A0AAW5C300"/>
<dbReference type="RefSeq" id="WP_165642697.1">
    <property type="nucleotide sequence ID" value="NZ_JAAITT010000080.1"/>
</dbReference>
<evidence type="ECO:0000313" key="3">
    <source>
        <dbReference type="Proteomes" id="UP000669239"/>
    </source>
</evidence>
<evidence type="ECO:0000313" key="1">
    <source>
        <dbReference type="EMBL" id="MCG4747881.1"/>
    </source>
</evidence>
<dbReference type="Proteomes" id="UP001299608">
    <property type="component" value="Unassembled WGS sequence"/>
</dbReference>
<evidence type="ECO:0000313" key="2">
    <source>
        <dbReference type="EMBL" id="NSJ52552.1"/>
    </source>
</evidence>